<evidence type="ECO:0000256" key="3">
    <source>
        <dbReference type="ARBA" id="ARBA00012737"/>
    </source>
</evidence>
<dbReference type="InterPro" id="IPR001962">
    <property type="entry name" value="Asn_synthase"/>
</dbReference>
<keyword evidence="7 9" id="KW-0315">Glutamine amidotransferase</keyword>
<evidence type="ECO:0000256" key="6">
    <source>
        <dbReference type="ARBA" id="ARBA00022888"/>
    </source>
</evidence>
<dbReference type="AlphaFoldDB" id="A0A328UDG0"/>
<dbReference type="GO" id="GO:0004066">
    <property type="term" value="F:asparagine synthase (glutamine-hydrolyzing) activity"/>
    <property type="evidence" value="ECO:0007669"/>
    <property type="project" value="UniProtKB-EC"/>
</dbReference>
<evidence type="ECO:0000256" key="7">
    <source>
        <dbReference type="ARBA" id="ARBA00022962"/>
    </source>
</evidence>
<dbReference type="Pfam" id="PF13537">
    <property type="entry name" value="GATase_7"/>
    <property type="match status" value="1"/>
</dbReference>
<feature type="site" description="Important for beta-aspartyl-AMP intermediate formation" evidence="11">
    <location>
        <position position="360"/>
    </location>
</feature>
<dbReference type="PANTHER" id="PTHR43284:SF1">
    <property type="entry name" value="ASPARAGINE SYNTHETASE"/>
    <property type="match status" value="1"/>
</dbReference>
<keyword evidence="6 9" id="KW-0061">Asparagine biosynthesis</keyword>
<comment type="caution">
    <text evidence="13">The sequence shown here is derived from an EMBL/GenBank/DDBJ whole genome shotgun (WGS) entry which is preliminary data.</text>
</comment>
<evidence type="ECO:0000256" key="1">
    <source>
        <dbReference type="ARBA" id="ARBA00005187"/>
    </source>
</evidence>
<reference evidence="13 14" key="1">
    <citation type="submission" date="2018-06" db="EMBL/GenBank/DDBJ databases">
        <title>Noncontiguous genome sequence of Ruminococcaceae bacterium ASD2818.</title>
        <authorList>
            <person name="Chaplin A.V."/>
            <person name="Sokolova S.R."/>
            <person name="Kochetkova T.O."/>
            <person name="Goltsov A.Y."/>
            <person name="Trofimov D.Y."/>
            <person name="Efimov B.A."/>
        </authorList>
    </citation>
    <scope>NUCLEOTIDE SEQUENCE [LARGE SCALE GENOMIC DNA]</scope>
    <source>
        <strain evidence="13 14">ASD2818</strain>
    </source>
</reference>
<keyword evidence="4 10" id="KW-0547">Nucleotide-binding</keyword>
<dbReference type="PANTHER" id="PTHR43284">
    <property type="entry name" value="ASPARAGINE SYNTHETASE (GLUTAMINE-HYDROLYZING)"/>
    <property type="match status" value="1"/>
</dbReference>
<dbReference type="SUPFAM" id="SSF56235">
    <property type="entry name" value="N-terminal nucleophile aminohydrolases (Ntn hydrolases)"/>
    <property type="match status" value="1"/>
</dbReference>
<comment type="pathway">
    <text evidence="1">Amino-acid biosynthesis; L-asparagine biosynthesis; L-asparagine from L-aspartate (L-Gln route): step 1/1.</text>
</comment>
<keyword evidence="9" id="KW-0028">Amino-acid biosynthesis</keyword>
<dbReference type="SUPFAM" id="SSF52402">
    <property type="entry name" value="Adenine nucleotide alpha hydrolases-like"/>
    <property type="match status" value="1"/>
</dbReference>
<dbReference type="InterPro" id="IPR006426">
    <property type="entry name" value="Asn_synth_AEB"/>
</dbReference>
<dbReference type="Gene3D" id="3.40.50.620">
    <property type="entry name" value="HUPs"/>
    <property type="match status" value="1"/>
</dbReference>
<dbReference type="InterPro" id="IPR029055">
    <property type="entry name" value="Ntn_hydrolases_N"/>
</dbReference>
<sequence>MCGICGFTGEIIDQNDRDAVINRMTDVITHRGPDSRGVFAGGGIAMGFRRLSIIDITESGDQPIFNEDKNLVLTFNGEIYNYRELRRELAEKGHVFSTQTDSEVLVHGFEEWQEGLLGRLRGMFGFAIWNRREQTLFMARDYFGIKPLHYAQVGEHFVYGSEIKSILEFPGFEKKLNLRELDRYISFEYPVPPETFFEGVFCLMPAHYLWYRGGRVETRRYWDPLFQVDESITEEQAVQQIEDVFEDSVNAHKISDVEVGCFLSSGVDSSYVSTYFAGQKTFTVGFDYGERYNEIDWAKRLSSEIGIEHHYKVITPEEYWGNIRKIQYHMDQPLADASCIALYFVSKIASEYVKVVLSGEGADELFGGYNIYHEPDDLAGYKRVPLFLRKALAAVARALPFSFRGKSFLIRGAQPIEESFIGNCSMFTMAEKRRILRADIPVSRPQELTRPIYDKVRDQDDVTKMQYLDINVWLAGDILLKADRMSMANSLELRVPFLDKKVFEVASRLPRRLRVNSENTKYAMRKAAVKRLPDATAQKKKLGFPVPIRVWLREDKYYQLVKEAFQSATAGQFFNTGELVALLDDHRAGKHDNSRKIWTIYIFLVWYDIYFNGASHEPGDLPAVS</sequence>
<feature type="binding site" evidence="10">
    <location>
        <position position="284"/>
    </location>
    <ligand>
        <name>ATP</name>
        <dbReference type="ChEBI" id="CHEBI:30616"/>
    </ligand>
</feature>
<organism evidence="13 14">
    <name type="scientific">Hydrogeniiclostridium mannosilyticum</name>
    <dbReference type="NCBI Taxonomy" id="2764322"/>
    <lineage>
        <taxon>Bacteria</taxon>
        <taxon>Bacillati</taxon>
        <taxon>Bacillota</taxon>
        <taxon>Clostridia</taxon>
        <taxon>Eubacteriales</taxon>
        <taxon>Acutalibacteraceae</taxon>
        <taxon>Hydrogeniiclostridium</taxon>
    </lineage>
</organism>
<evidence type="ECO:0000256" key="4">
    <source>
        <dbReference type="ARBA" id="ARBA00022741"/>
    </source>
</evidence>
<evidence type="ECO:0000313" key="13">
    <source>
        <dbReference type="EMBL" id="RAQ28126.1"/>
    </source>
</evidence>
<evidence type="ECO:0000256" key="5">
    <source>
        <dbReference type="ARBA" id="ARBA00022840"/>
    </source>
</evidence>
<comment type="catalytic activity">
    <reaction evidence="8">
        <text>L-aspartate + L-glutamine + ATP + H2O = L-asparagine + L-glutamate + AMP + diphosphate + H(+)</text>
        <dbReference type="Rhea" id="RHEA:12228"/>
        <dbReference type="ChEBI" id="CHEBI:15377"/>
        <dbReference type="ChEBI" id="CHEBI:15378"/>
        <dbReference type="ChEBI" id="CHEBI:29985"/>
        <dbReference type="ChEBI" id="CHEBI:29991"/>
        <dbReference type="ChEBI" id="CHEBI:30616"/>
        <dbReference type="ChEBI" id="CHEBI:33019"/>
        <dbReference type="ChEBI" id="CHEBI:58048"/>
        <dbReference type="ChEBI" id="CHEBI:58359"/>
        <dbReference type="ChEBI" id="CHEBI:456215"/>
        <dbReference type="EC" id="6.3.5.4"/>
    </reaction>
</comment>
<dbReference type="NCBIfam" id="TIGR01536">
    <property type="entry name" value="asn_synth_AEB"/>
    <property type="match status" value="1"/>
</dbReference>
<dbReference type="EMBL" id="QLYR01000007">
    <property type="protein sequence ID" value="RAQ28126.1"/>
    <property type="molecule type" value="Genomic_DNA"/>
</dbReference>
<keyword evidence="5 10" id="KW-0067">ATP-binding</keyword>
<dbReference type="Gene3D" id="3.60.20.10">
    <property type="entry name" value="Glutamine Phosphoribosylpyrophosphate, subunit 1, domain 1"/>
    <property type="match status" value="1"/>
</dbReference>
<accession>A0A328UDG0</accession>
<dbReference type="PROSITE" id="PS51278">
    <property type="entry name" value="GATASE_TYPE_2"/>
    <property type="match status" value="1"/>
</dbReference>
<dbReference type="GO" id="GO:0006529">
    <property type="term" value="P:asparagine biosynthetic process"/>
    <property type="evidence" value="ECO:0007669"/>
    <property type="project" value="UniProtKB-KW"/>
</dbReference>
<evidence type="ECO:0000256" key="2">
    <source>
        <dbReference type="ARBA" id="ARBA00005752"/>
    </source>
</evidence>
<feature type="binding site" evidence="10">
    <location>
        <position position="101"/>
    </location>
    <ligand>
        <name>L-glutamine</name>
        <dbReference type="ChEBI" id="CHEBI:58359"/>
    </ligand>
</feature>
<feature type="binding site" evidence="10">
    <location>
        <begin position="358"/>
        <end position="359"/>
    </location>
    <ligand>
        <name>ATP</name>
        <dbReference type="ChEBI" id="CHEBI:30616"/>
    </ligand>
</feature>
<evidence type="ECO:0000256" key="10">
    <source>
        <dbReference type="PIRSR" id="PIRSR001589-2"/>
    </source>
</evidence>
<evidence type="ECO:0000256" key="11">
    <source>
        <dbReference type="PIRSR" id="PIRSR001589-3"/>
    </source>
</evidence>
<dbReference type="Pfam" id="PF00733">
    <property type="entry name" value="Asn_synthase"/>
    <property type="match status" value="1"/>
</dbReference>
<dbReference type="EC" id="6.3.5.4" evidence="3"/>
<dbReference type="RefSeq" id="WP_112333082.1">
    <property type="nucleotide sequence ID" value="NZ_JBKYJQ010000013.1"/>
</dbReference>
<dbReference type="InterPro" id="IPR017932">
    <property type="entry name" value="GATase_2_dom"/>
</dbReference>
<dbReference type="InterPro" id="IPR014729">
    <property type="entry name" value="Rossmann-like_a/b/a_fold"/>
</dbReference>
<evidence type="ECO:0000313" key="14">
    <source>
        <dbReference type="Proteomes" id="UP000249377"/>
    </source>
</evidence>
<protein>
    <recommendedName>
        <fullName evidence="3">asparagine synthase (glutamine-hydrolyzing)</fullName>
        <ecNumber evidence="3">6.3.5.4</ecNumber>
    </recommendedName>
</protein>
<keyword evidence="13" id="KW-0436">Ligase</keyword>
<feature type="active site" description="For GATase activity" evidence="9">
    <location>
        <position position="2"/>
    </location>
</feature>
<dbReference type="CDD" id="cd01991">
    <property type="entry name" value="Asn_synthase_B_C"/>
    <property type="match status" value="1"/>
</dbReference>
<gene>
    <name evidence="13" type="primary">asnB</name>
    <name evidence="13" type="ORF">DPQ25_10210</name>
</gene>
<evidence type="ECO:0000259" key="12">
    <source>
        <dbReference type="PROSITE" id="PS51278"/>
    </source>
</evidence>
<dbReference type="InterPro" id="IPR033738">
    <property type="entry name" value="AsnB_N"/>
</dbReference>
<dbReference type="GO" id="GO:0005829">
    <property type="term" value="C:cytosol"/>
    <property type="evidence" value="ECO:0007669"/>
    <property type="project" value="TreeGrafter"/>
</dbReference>
<proteinExistence type="inferred from homology"/>
<comment type="similarity">
    <text evidence="2">Belongs to the asparagine synthetase family.</text>
</comment>
<keyword evidence="14" id="KW-1185">Reference proteome</keyword>
<name>A0A328UDG0_9FIRM</name>
<feature type="domain" description="Glutamine amidotransferase type-2" evidence="12">
    <location>
        <begin position="2"/>
        <end position="214"/>
    </location>
</feature>
<dbReference type="Proteomes" id="UP000249377">
    <property type="component" value="Unassembled WGS sequence"/>
</dbReference>
<dbReference type="InterPro" id="IPR051786">
    <property type="entry name" value="ASN_synthetase/amidase"/>
</dbReference>
<evidence type="ECO:0000256" key="8">
    <source>
        <dbReference type="ARBA" id="ARBA00048741"/>
    </source>
</evidence>
<evidence type="ECO:0000256" key="9">
    <source>
        <dbReference type="PIRSR" id="PIRSR001589-1"/>
    </source>
</evidence>
<dbReference type="GO" id="GO:0005524">
    <property type="term" value="F:ATP binding"/>
    <property type="evidence" value="ECO:0007669"/>
    <property type="project" value="UniProtKB-KW"/>
</dbReference>
<dbReference type="PIRSF" id="PIRSF001589">
    <property type="entry name" value="Asn_synthetase_glu-h"/>
    <property type="match status" value="1"/>
</dbReference>
<dbReference type="CDD" id="cd00712">
    <property type="entry name" value="AsnB"/>
    <property type="match status" value="1"/>
</dbReference>